<name>A0A1D2QNW1_9GAMM</name>
<dbReference type="Pfam" id="PF00801">
    <property type="entry name" value="PKD"/>
    <property type="match status" value="1"/>
</dbReference>
<proteinExistence type="predicted"/>
<evidence type="ECO:0000256" key="4">
    <source>
        <dbReference type="ARBA" id="ARBA00022989"/>
    </source>
</evidence>
<evidence type="ECO:0000256" key="5">
    <source>
        <dbReference type="ARBA" id="ARBA00023136"/>
    </source>
</evidence>
<evidence type="ECO:0000256" key="1">
    <source>
        <dbReference type="ARBA" id="ARBA00004141"/>
    </source>
</evidence>
<dbReference type="InterPro" id="IPR035986">
    <property type="entry name" value="PKD_dom_sf"/>
</dbReference>
<dbReference type="PANTHER" id="PTHR46730">
    <property type="entry name" value="POLYCYSTIN-1"/>
    <property type="match status" value="1"/>
</dbReference>
<dbReference type="Gene3D" id="4.10.1080.10">
    <property type="entry name" value="TSP type-3 repeat"/>
    <property type="match status" value="1"/>
</dbReference>
<dbReference type="SMART" id="SM00089">
    <property type="entry name" value="PKD"/>
    <property type="match status" value="3"/>
</dbReference>
<dbReference type="Pfam" id="PF18911">
    <property type="entry name" value="PKD_4"/>
    <property type="match status" value="1"/>
</dbReference>
<organism evidence="8 9">
    <name type="scientific">Candidatus Endobugula sertula</name>
    <name type="common">Bugula neritina bacterial symbiont</name>
    <dbReference type="NCBI Taxonomy" id="62101"/>
    <lineage>
        <taxon>Bacteria</taxon>
        <taxon>Pseudomonadati</taxon>
        <taxon>Pseudomonadota</taxon>
        <taxon>Gammaproteobacteria</taxon>
        <taxon>Cellvibrionales</taxon>
        <taxon>Cellvibrionaceae</taxon>
        <taxon>Candidatus Endobugula</taxon>
    </lineage>
</organism>
<dbReference type="Gene3D" id="2.60.40.4070">
    <property type="match status" value="2"/>
</dbReference>
<dbReference type="InterPro" id="IPR000601">
    <property type="entry name" value="PKD_dom"/>
</dbReference>
<dbReference type="EMBL" id="MDLC01000033">
    <property type="protein sequence ID" value="ODS23277.1"/>
    <property type="molecule type" value="Genomic_DNA"/>
</dbReference>
<dbReference type="PROSITE" id="PS50093">
    <property type="entry name" value="PKD"/>
    <property type="match status" value="3"/>
</dbReference>
<dbReference type="InterPro" id="IPR025965">
    <property type="entry name" value="FlgD/Vpr_Ig-like"/>
</dbReference>
<keyword evidence="2" id="KW-0812">Transmembrane</keyword>
<feature type="region of interest" description="Disordered" evidence="6">
    <location>
        <begin position="60"/>
        <end position="81"/>
    </location>
</feature>
<keyword evidence="4" id="KW-1133">Transmembrane helix</keyword>
<dbReference type="CDD" id="cd00146">
    <property type="entry name" value="PKD"/>
    <property type="match status" value="3"/>
</dbReference>
<dbReference type="GO" id="GO:0005886">
    <property type="term" value="C:plasma membrane"/>
    <property type="evidence" value="ECO:0007669"/>
    <property type="project" value="TreeGrafter"/>
</dbReference>
<gene>
    <name evidence="8" type="ORF">AB835_09660</name>
</gene>
<reference evidence="8 9" key="1">
    <citation type="journal article" date="2016" name="Appl. Environ. Microbiol.">
        <title>Lack of Overt Genome Reduction in the Bryostatin-Producing Bryozoan Symbiont "Candidatus Endobugula sertula".</title>
        <authorList>
            <person name="Miller I.J."/>
            <person name="Vanee N."/>
            <person name="Fong S.S."/>
            <person name="Lim-Fong G.E."/>
            <person name="Kwan J.C."/>
        </authorList>
    </citation>
    <scope>NUCLEOTIDE SEQUENCE [LARGE SCALE GENOMIC DNA]</scope>
    <source>
        <strain evidence="8">AB1-4</strain>
    </source>
</reference>
<comment type="caution">
    <text evidence="8">The sequence shown here is derived from an EMBL/GenBank/DDBJ whole genome shotgun (WGS) entry which is preliminary data.</text>
</comment>
<dbReference type="InterPro" id="IPR013783">
    <property type="entry name" value="Ig-like_fold"/>
</dbReference>
<dbReference type="STRING" id="62101.AB835_09660"/>
<keyword evidence="5" id="KW-0472">Membrane</keyword>
<dbReference type="Pfam" id="PF13860">
    <property type="entry name" value="FlgD_ig"/>
    <property type="match status" value="1"/>
</dbReference>
<evidence type="ECO:0000256" key="3">
    <source>
        <dbReference type="ARBA" id="ARBA00022737"/>
    </source>
</evidence>
<dbReference type="SUPFAM" id="SSF49299">
    <property type="entry name" value="PKD domain"/>
    <property type="match status" value="3"/>
</dbReference>
<dbReference type="InterPro" id="IPR028974">
    <property type="entry name" value="TSP_type-3_rpt"/>
</dbReference>
<feature type="domain" description="PKD" evidence="7">
    <location>
        <begin position="577"/>
        <end position="635"/>
    </location>
</feature>
<evidence type="ECO:0000259" key="7">
    <source>
        <dbReference type="PROSITE" id="PS50093"/>
    </source>
</evidence>
<dbReference type="GO" id="GO:0006816">
    <property type="term" value="P:calcium ion transport"/>
    <property type="evidence" value="ECO:0007669"/>
    <property type="project" value="TreeGrafter"/>
</dbReference>
<dbReference type="InterPro" id="IPR022409">
    <property type="entry name" value="PKD/Chitinase_dom"/>
</dbReference>
<evidence type="ECO:0000256" key="6">
    <source>
        <dbReference type="SAM" id="MobiDB-lite"/>
    </source>
</evidence>
<evidence type="ECO:0000313" key="8">
    <source>
        <dbReference type="EMBL" id="ODS23277.1"/>
    </source>
</evidence>
<evidence type="ECO:0000256" key="2">
    <source>
        <dbReference type="ARBA" id="ARBA00022692"/>
    </source>
</evidence>
<dbReference type="Proteomes" id="UP000242502">
    <property type="component" value="Unassembled WGS sequence"/>
</dbReference>
<dbReference type="Gene3D" id="2.60.40.10">
    <property type="entry name" value="Immunoglobulins"/>
    <property type="match status" value="3"/>
</dbReference>
<feature type="domain" description="PKD" evidence="7">
    <location>
        <begin position="457"/>
        <end position="532"/>
    </location>
</feature>
<sequence length="944" mass="104172">MITFIDGVDDTSIYCNSLVFGNLGYQTRQCHYLLSRRTDFDGDGVKDNIDVFPADSAEIQDRDKDGIGDNSDPFPSDRDNAKDQQWVRCANEWRTCHMLVPALVRYGVEDDYVYQLVDDNSIKCNSTVFGHSGYQLRHCDYLLSASTDFDKDGVVDSVDAFPADILESADTDNDGIGDNTDPFPNDSDNANDQNWVKCANDWRTCHMPVPALVRYGSEGDYVYKQVSDLSIKCNDKVFDKLGYGFRHCDYLLSSITDFDGDGVVDRMDAFPADISENIDTDGDGIGDNTDPFPQDGNNANELAWVYCADEWKTCSIPAAGLIRFGVEGRYTYTPASEATRCVSTDLGDPAPYVKKHCNYLIINLSERLLARPSANATVGVTPFNVIFTPEANTANAIIRYEWDFDGDGHYDRSETVGRDQSFTYTTEGIYRASLRITDNVGQQASSIVTIVVTNQTPNVDVSLSPSNGEIPLNVSFHAVAEDSDGIATYEWDFDGNGTYDRTTAAGNTQYVYHSEGVYQARIRVTDHKNGVSILSIPTLSIHALSKGNPVVTLNSSLTESPAPLATTLTAVASDPDGDSITQYEWDIDGDGTYDQVTNTPSLHYTYTTLGTLYPRVRVTNSSGQQTEDVVQITVEPGLTLSLSRDTMDAALGDTLQINTTLGGDTTVSLVIEDRGGKRVRTLFPFEHRPAGHYQDQWDGRDDAGVIVSESDYKAVLLYQYEGENQRYDLSLTTGGIQTNPPRSRIPYTFSPLAGDPLDITFSLNRASEVTAFMGLFHVNTRLVTFLQRQPLGRGSHRIVWNGENEGGQLISTSQRFLFGIFAYTLPDNAVFVRSGVHVSRVNALPYIYRPTELDEHGGFAMSQIRIDLNRAGKVKLTVNDVNTGVTVSTRTYDNLAEGINTIIWDGKDNKGEYLAAGTYRIGVAGVDESGHTSLTVYALQRIYH</sequence>
<accession>A0A1D2QNW1</accession>
<feature type="domain" description="PKD" evidence="7">
    <location>
        <begin position="368"/>
        <end position="459"/>
    </location>
</feature>
<dbReference type="GO" id="GO:0005509">
    <property type="term" value="F:calcium ion binding"/>
    <property type="evidence" value="ECO:0007669"/>
    <property type="project" value="InterPro"/>
</dbReference>
<comment type="subcellular location">
    <subcellularLocation>
        <location evidence="1">Membrane</location>
        <topology evidence="1">Multi-pass membrane protein</topology>
    </subcellularLocation>
</comment>
<dbReference type="AlphaFoldDB" id="A0A1D2QNW1"/>
<dbReference type="PANTHER" id="PTHR46730:SF1">
    <property type="entry name" value="PLAT DOMAIN-CONTAINING PROTEIN"/>
    <property type="match status" value="1"/>
</dbReference>
<protein>
    <recommendedName>
        <fullName evidence="7">PKD domain-containing protein</fullName>
    </recommendedName>
</protein>
<keyword evidence="3" id="KW-0677">Repeat</keyword>
<evidence type="ECO:0000313" key="9">
    <source>
        <dbReference type="Proteomes" id="UP000242502"/>
    </source>
</evidence>
<feature type="region of interest" description="Disordered" evidence="6">
    <location>
        <begin position="171"/>
        <end position="190"/>
    </location>
</feature>
<dbReference type="GO" id="GO:0005261">
    <property type="term" value="F:monoatomic cation channel activity"/>
    <property type="evidence" value="ECO:0007669"/>
    <property type="project" value="TreeGrafter"/>
</dbReference>